<dbReference type="EMBL" id="FNDI01000045">
    <property type="protein sequence ID" value="SDJ36204.1"/>
    <property type="molecule type" value="Genomic_DNA"/>
</dbReference>
<comment type="caution">
    <text evidence="1">The sequence shown here is derived from an EMBL/GenBank/DDBJ whole genome shotgun (WGS) entry which is preliminary data.</text>
</comment>
<dbReference type="Proteomes" id="UP000198900">
    <property type="component" value="Unassembled WGS sequence"/>
</dbReference>
<protein>
    <submittedName>
        <fullName evidence="1">Uncharacterized protein</fullName>
    </submittedName>
</protein>
<gene>
    <name evidence="1" type="ORF">SAMN04487926_14518</name>
</gene>
<name>A0A7Z7BJ33_9BURK</name>
<evidence type="ECO:0000313" key="1">
    <source>
        <dbReference type="EMBL" id="SDJ36204.1"/>
    </source>
</evidence>
<proteinExistence type="predicted"/>
<keyword evidence="2" id="KW-1185">Reference proteome</keyword>
<dbReference type="Pfam" id="PF18143">
    <property type="entry name" value="HAD_SAK_2"/>
    <property type="match status" value="1"/>
</dbReference>
<sequence>MPDRERYPKQLVPGESTVLRRWCSAQPVRCCYWNDMNQRDRIESESTSERHVLFLDFDGTTHRQSALRTRRGIVSSAPNIKLFEFAPVLVDCIKPYPQLEIVLSTSWVRALGYQRAKNALPVELRERVVGATYHSKFYDAWAWPVIGRGIQVLRYVQTHHLTRWVAIDDEIDGFEEFLNHVVRCDVMLGLGDEATQRLLRIRLAEQFG</sequence>
<reference evidence="1" key="1">
    <citation type="submission" date="2016-10" db="EMBL/GenBank/DDBJ databases">
        <authorList>
            <person name="Varghese N."/>
            <person name="Submissions S."/>
        </authorList>
    </citation>
    <scope>NUCLEOTIDE SEQUENCE [LARGE SCALE GENOMIC DNA]</scope>
    <source>
        <strain evidence="1">YR281</strain>
    </source>
</reference>
<dbReference type="AlphaFoldDB" id="A0A7Z7BJ33"/>
<organism evidence="1 2">
    <name type="scientific">Paraburkholderia steynii</name>
    <dbReference type="NCBI Taxonomy" id="1245441"/>
    <lineage>
        <taxon>Bacteria</taxon>
        <taxon>Pseudomonadati</taxon>
        <taxon>Pseudomonadota</taxon>
        <taxon>Betaproteobacteria</taxon>
        <taxon>Burkholderiales</taxon>
        <taxon>Burkholderiaceae</taxon>
        <taxon>Paraburkholderia</taxon>
    </lineage>
</organism>
<evidence type="ECO:0000313" key="2">
    <source>
        <dbReference type="Proteomes" id="UP000198900"/>
    </source>
</evidence>
<accession>A0A7Z7BJ33</accession>